<dbReference type="OrthoDB" id="2374547at2"/>
<evidence type="ECO:0000313" key="2">
    <source>
        <dbReference type="Proteomes" id="UP000093309"/>
    </source>
</evidence>
<dbReference type="AlphaFoldDB" id="A0A1C1A6D1"/>
<comment type="caution">
    <text evidence="1">The sequence shown here is derived from an EMBL/GenBank/DDBJ whole genome shotgun (WGS) entry which is preliminary data.</text>
</comment>
<dbReference type="Proteomes" id="UP000093309">
    <property type="component" value="Unassembled WGS sequence"/>
</dbReference>
<dbReference type="EMBL" id="LYPC01000011">
    <property type="protein sequence ID" value="OCT16125.1"/>
    <property type="molecule type" value="Genomic_DNA"/>
</dbReference>
<dbReference type="Pfam" id="PF08741">
    <property type="entry name" value="YwhD"/>
    <property type="match status" value="1"/>
</dbReference>
<proteinExistence type="predicted"/>
<accession>A0A1C1A6D1</accession>
<sequence length="163" mass="18216">MEADKKKLALNIVSSKVNHKGFGAGAIDLSNVSGIIIDGDEAYLDEGTLHAKSKIEKGIKFSTNKEDVPNGRKAWIVWVAVDRTEEGSYYAGMSACEMLIDTEARRGWKILAEHVNKMDGAMKRKFIFDGLSESERTALRNQLIAHNEDWWNRSDQSLKDALS</sequence>
<name>A0A1C1A6D1_9BACL</name>
<gene>
    <name evidence="1" type="ORF">A8709_01370</name>
</gene>
<protein>
    <recommendedName>
        <fullName evidence="3">YwhD family protein</fullName>
    </recommendedName>
</protein>
<keyword evidence="2" id="KW-1185">Reference proteome</keyword>
<dbReference type="STRING" id="512399.A8709_01370"/>
<dbReference type="InterPro" id="IPR014852">
    <property type="entry name" value="YwhD"/>
</dbReference>
<evidence type="ECO:0000313" key="1">
    <source>
        <dbReference type="EMBL" id="OCT16125.1"/>
    </source>
</evidence>
<reference evidence="2" key="1">
    <citation type="submission" date="2016-05" db="EMBL/GenBank/DDBJ databases">
        <title>Paenibacillus oryzae. sp. nov., isolated from the rice root.</title>
        <authorList>
            <person name="Zhang J."/>
            <person name="Zhang X."/>
        </authorList>
    </citation>
    <scope>NUCLEOTIDE SEQUENCE [LARGE SCALE GENOMIC DNA]</scope>
    <source>
        <strain evidence="2">KCTC13222</strain>
    </source>
</reference>
<evidence type="ECO:0008006" key="3">
    <source>
        <dbReference type="Google" id="ProtNLM"/>
    </source>
</evidence>
<organism evidence="1 2">
    <name type="scientific">Paenibacillus pectinilyticus</name>
    <dbReference type="NCBI Taxonomy" id="512399"/>
    <lineage>
        <taxon>Bacteria</taxon>
        <taxon>Bacillati</taxon>
        <taxon>Bacillota</taxon>
        <taxon>Bacilli</taxon>
        <taxon>Bacillales</taxon>
        <taxon>Paenibacillaceae</taxon>
        <taxon>Paenibacillus</taxon>
    </lineage>
</organism>